<organism evidence="1 2">
    <name type="scientific">Trichinella patagoniensis</name>
    <dbReference type="NCBI Taxonomy" id="990121"/>
    <lineage>
        <taxon>Eukaryota</taxon>
        <taxon>Metazoa</taxon>
        <taxon>Ecdysozoa</taxon>
        <taxon>Nematoda</taxon>
        <taxon>Enoplea</taxon>
        <taxon>Dorylaimia</taxon>
        <taxon>Trichinellida</taxon>
        <taxon>Trichinellidae</taxon>
        <taxon>Trichinella</taxon>
    </lineage>
</organism>
<dbReference type="AlphaFoldDB" id="A0A0V0YT12"/>
<dbReference type="EMBL" id="JYDQ01003083">
    <property type="protein sequence ID" value="KRY03139.1"/>
    <property type="molecule type" value="Genomic_DNA"/>
</dbReference>
<dbReference type="Proteomes" id="UP000054783">
    <property type="component" value="Unassembled WGS sequence"/>
</dbReference>
<name>A0A0V0YT12_9BILA</name>
<reference evidence="1 2" key="1">
    <citation type="submission" date="2015-01" db="EMBL/GenBank/DDBJ databases">
        <title>Evolution of Trichinella species and genotypes.</title>
        <authorList>
            <person name="Korhonen P.K."/>
            <person name="Edoardo P."/>
            <person name="Giuseppe L.R."/>
            <person name="Gasser R.B."/>
        </authorList>
    </citation>
    <scope>NUCLEOTIDE SEQUENCE [LARGE SCALE GENOMIC DNA]</scope>
    <source>
        <strain evidence="1">ISS2496</strain>
    </source>
</reference>
<keyword evidence="2" id="KW-1185">Reference proteome</keyword>
<evidence type="ECO:0000313" key="2">
    <source>
        <dbReference type="Proteomes" id="UP000054783"/>
    </source>
</evidence>
<sequence length="50" mass="5515">MDNYVIIRANSLLLADYVITTVKASVMVADTDLQAQTKGVLNKLNFDKVT</sequence>
<evidence type="ECO:0000313" key="1">
    <source>
        <dbReference type="EMBL" id="KRY03139.1"/>
    </source>
</evidence>
<protein>
    <submittedName>
        <fullName evidence="1">Uncharacterized protein</fullName>
    </submittedName>
</protein>
<proteinExistence type="predicted"/>
<comment type="caution">
    <text evidence="1">The sequence shown here is derived from an EMBL/GenBank/DDBJ whole genome shotgun (WGS) entry which is preliminary data.</text>
</comment>
<accession>A0A0V0YT12</accession>
<gene>
    <name evidence="1" type="ORF">T12_4473</name>
</gene>